<keyword evidence="4 6" id="KW-0274">FAD</keyword>
<dbReference type="RefSeq" id="WP_091061929.1">
    <property type="nucleotide sequence ID" value="NZ_FNCF01000003.1"/>
</dbReference>
<dbReference type="EMBL" id="FNCF01000003">
    <property type="protein sequence ID" value="SDG19127.1"/>
    <property type="molecule type" value="Genomic_DNA"/>
</dbReference>
<dbReference type="Gene3D" id="1.10.540.10">
    <property type="entry name" value="Acyl-CoA dehydrogenase/oxidase, N-terminal domain"/>
    <property type="match status" value="1"/>
</dbReference>
<dbReference type="CDD" id="cd00567">
    <property type="entry name" value="ACAD"/>
    <property type="match status" value="1"/>
</dbReference>
<protein>
    <recommendedName>
        <fullName evidence="12">Acyl-CoA dehydrogenase</fullName>
    </recommendedName>
</protein>
<dbReference type="Pfam" id="PF02770">
    <property type="entry name" value="Acyl-CoA_dh_M"/>
    <property type="match status" value="1"/>
</dbReference>
<gene>
    <name evidence="10" type="ORF">SAMN05660324_1913</name>
</gene>
<keyword evidence="3 6" id="KW-0285">Flavoprotein</keyword>
<dbReference type="GO" id="GO:0003995">
    <property type="term" value="F:acyl-CoA dehydrogenase activity"/>
    <property type="evidence" value="ECO:0007669"/>
    <property type="project" value="TreeGrafter"/>
</dbReference>
<evidence type="ECO:0008006" key="12">
    <source>
        <dbReference type="Google" id="ProtNLM"/>
    </source>
</evidence>
<evidence type="ECO:0000313" key="10">
    <source>
        <dbReference type="EMBL" id="SDG19127.1"/>
    </source>
</evidence>
<accession>A0A1G7S7W8</accession>
<dbReference type="OrthoDB" id="8876745at2"/>
<evidence type="ECO:0000256" key="2">
    <source>
        <dbReference type="ARBA" id="ARBA00009347"/>
    </source>
</evidence>
<reference evidence="11" key="1">
    <citation type="submission" date="2016-10" db="EMBL/GenBank/DDBJ databases">
        <authorList>
            <person name="Varghese N."/>
            <person name="Submissions S."/>
        </authorList>
    </citation>
    <scope>NUCLEOTIDE SEQUENCE [LARGE SCALE GENOMIC DNA]</scope>
    <source>
        <strain evidence="11">DSM 44526</strain>
    </source>
</reference>
<dbReference type="SUPFAM" id="SSF47203">
    <property type="entry name" value="Acyl-CoA dehydrogenase C-terminal domain-like"/>
    <property type="match status" value="1"/>
</dbReference>
<dbReference type="GO" id="GO:0033539">
    <property type="term" value="P:fatty acid beta-oxidation using acyl-CoA dehydrogenase"/>
    <property type="evidence" value="ECO:0007669"/>
    <property type="project" value="TreeGrafter"/>
</dbReference>
<evidence type="ECO:0000256" key="6">
    <source>
        <dbReference type="RuleBase" id="RU362125"/>
    </source>
</evidence>
<dbReference type="InterPro" id="IPR006091">
    <property type="entry name" value="Acyl-CoA_Oxase/DH_mid-dom"/>
</dbReference>
<evidence type="ECO:0000256" key="1">
    <source>
        <dbReference type="ARBA" id="ARBA00001974"/>
    </source>
</evidence>
<evidence type="ECO:0000256" key="3">
    <source>
        <dbReference type="ARBA" id="ARBA00022630"/>
    </source>
</evidence>
<dbReference type="InterPro" id="IPR050741">
    <property type="entry name" value="Acyl-CoA_dehydrogenase"/>
</dbReference>
<evidence type="ECO:0000259" key="9">
    <source>
        <dbReference type="Pfam" id="PF02771"/>
    </source>
</evidence>
<keyword evidence="5 6" id="KW-0560">Oxidoreductase</keyword>
<sequence length="393" mass="41978">MTIGISPTVHPDSAELVRSVFDAVDGVAAACPRTLYVQRARDKQHAPELWDAIVAADLLAIGVPESMGGAGGGLTGCVAVMESLSRAGIPPLQYSLTTFSREAVLRYGTADQIRDHVLTTMTGERRFCLGVTEPEAGTNSFAARTTAVRTASGGYRINGQKVYISAADESDHILLLARTAGPGEEVGRRRGFGLFAVDLSTPGIELRRLDIEWHAPEYQFEVFLDDVDVPPNALIGVEGQGFDHLLSVLNQERVVIAAWALGLGEYALQKAVEYARTRAPFGQPIGSHQAVQHPLALAKAEMEAARQVMYSAAAAYDSGQDAGAQANMAKLLAARAALSACEAAIQVHGGSAFVFETDVVTLWPMIRILQIAPINNESVLNYIGERVLGLPRS</sequence>
<dbReference type="InterPro" id="IPR013786">
    <property type="entry name" value="AcylCoA_DH/ox_N"/>
</dbReference>
<keyword evidence="11" id="KW-1185">Reference proteome</keyword>
<dbReference type="InterPro" id="IPR009100">
    <property type="entry name" value="AcylCoA_DH/oxidase_NM_dom_sf"/>
</dbReference>
<proteinExistence type="inferred from homology"/>
<organism evidence="10 11">
    <name type="scientific">Klenkia brasiliensis</name>
    <dbReference type="NCBI Taxonomy" id="333142"/>
    <lineage>
        <taxon>Bacteria</taxon>
        <taxon>Bacillati</taxon>
        <taxon>Actinomycetota</taxon>
        <taxon>Actinomycetes</taxon>
        <taxon>Geodermatophilales</taxon>
        <taxon>Geodermatophilaceae</taxon>
        <taxon>Klenkia</taxon>
    </lineage>
</organism>
<dbReference type="Pfam" id="PF00441">
    <property type="entry name" value="Acyl-CoA_dh_1"/>
    <property type="match status" value="1"/>
</dbReference>
<dbReference type="Gene3D" id="1.20.140.10">
    <property type="entry name" value="Butyryl-CoA Dehydrogenase, subunit A, domain 3"/>
    <property type="match status" value="1"/>
</dbReference>
<dbReference type="PANTHER" id="PTHR48083:SF1">
    <property type="entry name" value="DEHYDROGENASE, PUTATIVE (AFU_ORTHOLOGUE AFUA_7G06510)-RELATED"/>
    <property type="match status" value="1"/>
</dbReference>
<dbReference type="GO" id="GO:0050660">
    <property type="term" value="F:flavin adenine dinucleotide binding"/>
    <property type="evidence" value="ECO:0007669"/>
    <property type="project" value="InterPro"/>
</dbReference>
<comment type="similarity">
    <text evidence="2 6">Belongs to the acyl-CoA dehydrogenase family.</text>
</comment>
<dbReference type="Pfam" id="PF02771">
    <property type="entry name" value="Acyl-CoA_dh_N"/>
    <property type="match status" value="1"/>
</dbReference>
<evidence type="ECO:0000256" key="5">
    <source>
        <dbReference type="ARBA" id="ARBA00023002"/>
    </source>
</evidence>
<dbReference type="Proteomes" id="UP000198863">
    <property type="component" value="Unassembled WGS sequence"/>
</dbReference>
<dbReference type="InterPro" id="IPR046373">
    <property type="entry name" value="Acyl-CoA_Oxase/DH_mid-dom_sf"/>
</dbReference>
<feature type="domain" description="Acyl-CoA dehydrogenase/oxidase N-terminal" evidence="9">
    <location>
        <begin position="37"/>
        <end position="119"/>
    </location>
</feature>
<dbReference type="SUPFAM" id="SSF56645">
    <property type="entry name" value="Acyl-CoA dehydrogenase NM domain-like"/>
    <property type="match status" value="1"/>
</dbReference>
<name>A0A1G7S7W8_9ACTN</name>
<dbReference type="InterPro" id="IPR036250">
    <property type="entry name" value="AcylCo_DH-like_C"/>
</dbReference>
<evidence type="ECO:0000313" key="11">
    <source>
        <dbReference type="Proteomes" id="UP000198863"/>
    </source>
</evidence>
<dbReference type="AlphaFoldDB" id="A0A1G7S7W8"/>
<evidence type="ECO:0000259" key="8">
    <source>
        <dbReference type="Pfam" id="PF02770"/>
    </source>
</evidence>
<dbReference type="InterPro" id="IPR037069">
    <property type="entry name" value="AcylCoA_DH/ox_N_sf"/>
</dbReference>
<dbReference type="Gene3D" id="2.40.110.10">
    <property type="entry name" value="Butyryl-CoA Dehydrogenase, subunit A, domain 2"/>
    <property type="match status" value="1"/>
</dbReference>
<dbReference type="InterPro" id="IPR009075">
    <property type="entry name" value="AcylCo_DH/oxidase_C"/>
</dbReference>
<feature type="domain" description="Acyl-CoA oxidase/dehydrogenase middle" evidence="8">
    <location>
        <begin position="128"/>
        <end position="210"/>
    </location>
</feature>
<evidence type="ECO:0000259" key="7">
    <source>
        <dbReference type="Pfam" id="PF00441"/>
    </source>
</evidence>
<evidence type="ECO:0000256" key="4">
    <source>
        <dbReference type="ARBA" id="ARBA00022827"/>
    </source>
</evidence>
<dbReference type="PIRSF" id="PIRSF016578">
    <property type="entry name" value="HsaA"/>
    <property type="match status" value="1"/>
</dbReference>
<feature type="domain" description="Acyl-CoA dehydrogenase/oxidase C-terminal" evidence="7">
    <location>
        <begin position="239"/>
        <end position="387"/>
    </location>
</feature>
<comment type="cofactor">
    <cofactor evidence="1 6">
        <name>FAD</name>
        <dbReference type="ChEBI" id="CHEBI:57692"/>
    </cofactor>
</comment>
<dbReference type="PANTHER" id="PTHR48083">
    <property type="entry name" value="MEDIUM-CHAIN SPECIFIC ACYL-COA DEHYDROGENASE, MITOCHONDRIAL-RELATED"/>
    <property type="match status" value="1"/>
</dbReference>
<dbReference type="GO" id="GO:0005737">
    <property type="term" value="C:cytoplasm"/>
    <property type="evidence" value="ECO:0007669"/>
    <property type="project" value="TreeGrafter"/>
</dbReference>